<accession>A0A8B8CHU5</accession>
<name>A0A8B8CHU5_CRAVI</name>
<proteinExistence type="predicted"/>
<gene>
    <name evidence="2" type="primary">LOC111118744</name>
</gene>
<dbReference type="AlphaFoldDB" id="A0A8B8CHU5"/>
<evidence type="ECO:0000313" key="2">
    <source>
        <dbReference type="RefSeq" id="XP_022314061.1"/>
    </source>
</evidence>
<protein>
    <submittedName>
        <fullName evidence="2">Uncharacterized protein LOC111118744</fullName>
    </submittedName>
</protein>
<keyword evidence="1" id="KW-1185">Reference proteome</keyword>
<dbReference type="RefSeq" id="XP_022314061.1">
    <property type="nucleotide sequence ID" value="XM_022458353.1"/>
</dbReference>
<dbReference type="Proteomes" id="UP000694844">
    <property type="component" value="Chromosome 2"/>
</dbReference>
<reference evidence="2" key="1">
    <citation type="submission" date="2025-08" db="UniProtKB">
        <authorList>
            <consortium name="RefSeq"/>
        </authorList>
    </citation>
    <scope>IDENTIFICATION</scope>
    <source>
        <tissue evidence="2">Whole sample</tissue>
    </source>
</reference>
<organism evidence="1 2">
    <name type="scientific">Crassostrea virginica</name>
    <name type="common">Eastern oyster</name>
    <dbReference type="NCBI Taxonomy" id="6565"/>
    <lineage>
        <taxon>Eukaryota</taxon>
        <taxon>Metazoa</taxon>
        <taxon>Spiralia</taxon>
        <taxon>Lophotrochozoa</taxon>
        <taxon>Mollusca</taxon>
        <taxon>Bivalvia</taxon>
        <taxon>Autobranchia</taxon>
        <taxon>Pteriomorphia</taxon>
        <taxon>Ostreida</taxon>
        <taxon>Ostreoidea</taxon>
        <taxon>Ostreidae</taxon>
        <taxon>Crassostrea</taxon>
    </lineage>
</organism>
<dbReference type="OrthoDB" id="6151036at2759"/>
<dbReference type="KEGG" id="cvn:111118744"/>
<evidence type="ECO:0000313" key="1">
    <source>
        <dbReference type="Proteomes" id="UP000694844"/>
    </source>
</evidence>
<dbReference type="GeneID" id="111118744"/>
<sequence length="459" mass="49692">MPSFTLHVTDDRSFANSRHGSCQRMGLFLLAAVLLCLDGGLTQMLRPGQLRFGGPRRFPIRPRPAPVRFPGAPFPGPLPPNRPPNFVARLPTPRRQIFFPGAANSRTSNVPTSSPLLSGSVSGSNFGSVNSQSQNLMTDPSVTVDVGNLDFGSVAEAVMSNMFSDSTRGSATLTNNNNVNRNGQAINQGQANSLMASVNIASQLDNSNIMQNDPLSTNWNANVESQATIGAGLRPVQMLNGESRLTGGSNTLNINFGTGNVQNSISGGLVGSPDPLTQQNATNSVTLSPAFPGFSPLELPEMGEDSWFSYLKGLLDRTNSNLQIFSNSTGGGMFPIPQRITDVPRGTMPIYIQNFRSNPAYVPFRLPGQPFNMLIPFNRDNREMMYPYLPIYIPYPNVGIDLPETGQRFVAYLPFQPDRYKASIEGAGVVFPQVSSPGSFPVYVDRRPAVGNLMQQMGR</sequence>